<evidence type="ECO:0000259" key="1">
    <source>
        <dbReference type="Pfam" id="PF02541"/>
    </source>
</evidence>
<dbReference type="InterPro" id="IPR043129">
    <property type="entry name" value="ATPase_NBD"/>
</dbReference>
<reference evidence="2 3" key="1">
    <citation type="journal article" date="2014" name="Genome Announc.">
        <title>Draft Genome Sequence of Kocuria palustris PEL.</title>
        <authorList>
            <person name="Sharma G."/>
            <person name="Khatri I."/>
            <person name="Subramanian S."/>
        </authorList>
    </citation>
    <scope>NUCLEOTIDE SEQUENCE [LARGE SCALE GENOMIC DNA]</scope>
    <source>
        <strain evidence="2 3">PEL</strain>
    </source>
</reference>
<dbReference type="STRING" id="71999.KPaMU14_02640"/>
<dbReference type="InterPro" id="IPR003695">
    <property type="entry name" value="Ppx_GppA_N"/>
</dbReference>
<gene>
    <name evidence="2" type="ORF">C884_01270</name>
</gene>
<comment type="caution">
    <text evidence="2">The sequence shown here is derived from an EMBL/GenBank/DDBJ whole genome shotgun (WGS) entry which is preliminary data.</text>
</comment>
<dbReference type="CDD" id="cd24119">
    <property type="entry name" value="ASKHA_NBD_MtPPX2-like"/>
    <property type="match status" value="1"/>
</dbReference>
<dbReference type="InterPro" id="IPR050273">
    <property type="entry name" value="GppA/Ppx_hydrolase"/>
</dbReference>
<dbReference type="SUPFAM" id="SSF53067">
    <property type="entry name" value="Actin-like ATPase domain"/>
    <property type="match status" value="2"/>
</dbReference>
<evidence type="ECO:0000313" key="3">
    <source>
        <dbReference type="Proteomes" id="UP000009877"/>
    </source>
</evidence>
<name>M2YBL1_9MICC</name>
<dbReference type="EMBL" id="ANHZ02000020">
    <property type="protein sequence ID" value="EME35870.1"/>
    <property type="molecule type" value="Genomic_DNA"/>
</dbReference>
<dbReference type="Gene3D" id="3.30.420.150">
    <property type="entry name" value="Exopolyphosphatase. Domain 2"/>
    <property type="match status" value="1"/>
</dbReference>
<dbReference type="GO" id="GO:0016462">
    <property type="term" value="F:pyrophosphatase activity"/>
    <property type="evidence" value="ECO:0007669"/>
    <property type="project" value="TreeGrafter"/>
</dbReference>
<evidence type="ECO:0000313" key="2">
    <source>
        <dbReference type="EMBL" id="EME35870.1"/>
    </source>
</evidence>
<accession>M2YBL1</accession>
<sequence>MRVGAIDCGTNSIRLLITEAADDAVGASPAEIELNELVRTKEMVRLGQGVDATGWLAQEALERTFAAVDGFARLLDEHAVDSVRFVATSATRDAGNRHVFVDGIRSRLGVAPEVISGEEEAALSFAGATMVAAPESEDDRTLVVDLGGGSTELVLGSSAGILASRSLNIGCVRMTERHLGSNPPTEAQQRAVLADVDRALDSAALTVPLGQTRKIVGVAGTVTTITALALGLEDYDEQRINGAELPISDLERTCRELTAMTREQRDALGVMHPGRGDVIGGGALVWRRVLQRIAEATDGRVSTATTSEHDILDGIALSRLSTIPQKAPLA</sequence>
<dbReference type="PANTHER" id="PTHR30005:SF13">
    <property type="entry name" value="EXOPOLYPHOSPHATASE 2"/>
    <property type="match status" value="1"/>
</dbReference>
<keyword evidence="3" id="KW-1185">Reference proteome</keyword>
<dbReference type="RefSeq" id="WP_006215496.1">
    <property type="nucleotide sequence ID" value="NZ_ANHZ02000020.1"/>
</dbReference>
<dbReference type="AlphaFoldDB" id="M2YBL1"/>
<feature type="domain" description="Ppx/GppA phosphatase N-terminal" evidence="1">
    <location>
        <begin position="34"/>
        <end position="314"/>
    </location>
</feature>
<dbReference type="Gene3D" id="3.30.420.40">
    <property type="match status" value="1"/>
</dbReference>
<dbReference type="PANTHER" id="PTHR30005">
    <property type="entry name" value="EXOPOLYPHOSPHATASE"/>
    <property type="match status" value="1"/>
</dbReference>
<organism evidence="2 3">
    <name type="scientific">Kocuria palustris PEL</name>
    <dbReference type="NCBI Taxonomy" id="1236550"/>
    <lineage>
        <taxon>Bacteria</taxon>
        <taxon>Bacillati</taxon>
        <taxon>Actinomycetota</taxon>
        <taxon>Actinomycetes</taxon>
        <taxon>Micrococcales</taxon>
        <taxon>Micrococcaceae</taxon>
        <taxon>Kocuria</taxon>
    </lineage>
</organism>
<dbReference type="Pfam" id="PF02541">
    <property type="entry name" value="Ppx-GppA"/>
    <property type="match status" value="1"/>
</dbReference>
<proteinExistence type="predicted"/>
<protein>
    <submittedName>
        <fullName evidence="2">Exopolyphosphatase</fullName>
    </submittedName>
</protein>
<dbReference type="Proteomes" id="UP000009877">
    <property type="component" value="Unassembled WGS sequence"/>
</dbReference>